<organism evidence="1 2">
    <name type="scientific">Didymella rabiei</name>
    <name type="common">Chickpea ascochyta blight fungus</name>
    <name type="synonym">Mycosphaerella rabiei</name>
    <dbReference type="NCBI Taxonomy" id="5454"/>
    <lineage>
        <taxon>Eukaryota</taxon>
        <taxon>Fungi</taxon>
        <taxon>Dikarya</taxon>
        <taxon>Ascomycota</taxon>
        <taxon>Pezizomycotina</taxon>
        <taxon>Dothideomycetes</taxon>
        <taxon>Pleosporomycetidae</taxon>
        <taxon>Pleosporales</taxon>
        <taxon>Pleosporineae</taxon>
        <taxon>Didymellaceae</taxon>
        <taxon>Ascochyta</taxon>
    </lineage>
</organism>
<keyword evidence="2" id="KW-1185">Reference proteome</keyword>
<dbReference type="EMBL" id="JYNV01000322">
    <property type="protein sequence ID" value="KZM18675.1"/>
    <property type="molecule type" value="Genomic_DNA"/>
</dbReference>
<evidence type="ECO:0000313" key="2">
    <source>
        <dbReference type="Proteomes" id="UP000076837"/>
    </source>
</evidence>
<evidence type="ECO:0000313" key="1">
    <source>
        <dbReference type="EMBL" id="KZM18675.1"/>
    </source>
</evidence>
<dbReference type="Proteomes" id="UP000076837">
    <property type="component" value="Unassembled WGS sequence"/>
</dbReference>
<reference evidence="1 2" key="1">
    <citation type="journal article" date="2016" name="Sci. Rep.">
        <title>Draft genome sequencing and secretome analysis of fungal phytopathogen Ascochyta rabiei provides insight into the necrotrophic effector repertoire.</title>
        <authorList>
            <person name="Verma S."/>
            <person name="Gazara R.K."/>
            <person name="Nizam S."/>
            <person name="Parween S."/>
            <person name="Chattopadhyay D."/>
            <person name="Verma P.K."/>
        </authorList>
    </citation>
    <scope>NUCLEOTIDE SEQUENCE [LARGE SCALE GENOMIC DNA]</scope>
    <source>
        <strain evidence="1 2">ArDII</strain>
    </source>
</reference>
<protein>
    <submittedName>
        <fullName evidence="1">Uncharacterized protein</fullName>
    </submittedName>
</protein>
<dbReference type="AlphaFoldDB" id="A0A162VYI5"/>
<comment type="caution">
    <text evidence="1">The sequence shown here is derived from an EMBL/GenBank/DDBJ whole genome shotgun (WGS) entry which is preliminary data.</text>
</comment>
<name>A0A162VYI5_DIDRA</name>
<sequence>MSIRINATVNEARAAAGHNREQWDRFYFITKDEAKRLAEAHEEWTRWILIPANEKEQMLERINCRLQAEGIPPVEMIILKWRVSQLLRDIQRKYSTCHGPHLHIRIVAYQHTRRQYDERNARLAVRVGDAGADTVGGQQHAAIVKPPALGIFAKRDPPVRPDPGCVTVQQHSAFARSRPLDPASFRNEMANVRFSWRLRQIP</sequence>
<accession>A0A162VYI5</accession>
<gene>
    <name evidence="1" type="ORF">ST47_g9987</name>
</gene>
<proteinExistence type="predicted"/>